<dbReference type="Pfam" id="PF13183">
    <property type="entry name" value="Fer4_8"/>
    <property type="match status" value="1"/>
</dbReference>
<dbReference type="PROSITE" id="PS51379">
    <property type="entry name" value="4FE4S_FER_2"/>
    <property type="match status" value="1"/>
</dbReference>
<protein>
    <submittedName>
        <fullName evidence="9">FAD-binding and (Fe-S)-binding domain-containing protein</fullName>
    </submittedName>
</protein>
<dbReference type="SUPFAM" id="SSF46548">
    <property type="entry name" value="alpha-helical ferredoxin"/>
    <property type="match status" value="1"/>
</dbReference>
<dbReference type="InterPro" id="IPR016164">
    <property type="entry name" value="FAD-linked_Oxase-like_C"/>
</dbReference>
<evidence type="ECO:0000256" key="2">
    <source>
        <dbReference type="ARBA" id="ARBA00022630"/>
    </source>
</evidence>
<dbReference type="Gene3D" id="3.30.70.2740">
    <property type="match status" value="1"/>
</dbReference>
<evidence type="ECO:0000256" key="4">
    <source>
        <dbReference type="ARBA" id="ARBA00022827"/>
    </source>
</evidence>
<dbReference type="InterPro" id="IPR017900">
    <property type="entry name" value="4Fe4S_Fe_S_CS"/>
</dbReference>
<feature type="domain" description="4Fe-4S ferredoxin-type" evidence="8">
    <location>
        <begin position="455"/>
        <end position="486"/>
    </location>
</feature>
<gene>
    <name evidence="9" type="ORF">ACFPN9_25645</name>
</gene>
<reference evidence="10" key="1">
    <citation type="journal article" date="2019" name="Int. J. Syst. Evol. Microbiol.">
        <title>The Global Catalogue of Microorganisms (GCM) 10K type strain sequencing project: providing services to taxonomists for standard genome sequencing and annotation.</title>
        <authorList>
            <consortium name="The Broad Institute Genomics Platform"/>
            <consortium name="The Broad Institute Genome Sequencing Center for Infectious Disease"/>
            <person name="Wu L."/>
            <person name="Ma J."/>
        </authorList>
    </citation>
    <scope>NUCLEOTIDE SEQUENCE [LARGE SCALE GENOMIC DNA]</scope>
    <source>
        <strain evidence="10">CCUG 43117</strain>
    </source>
</reference>
<proteinExistence type="predicted"/>
<dbReference type="InterPro" id="IPR017896">
    <property type="entry name" value="4Fe4S_Fe-S-bd"/>
</dbReference>
<keyword evidence="6" id="KW-0408">Iron</keyword>
<dbReference type="Gene3D" id="1.10.45.10">
    <property type="entry name" value="Vanillyl-alcohol Oxidase, Chain A, domain 4"/>
    <property type="match status" value="1"/>
</dbReference>
<evidence type="ECO:0000256" key="5">
    <source>
        <dbReference type="ARBA" id="ARBA00023002"/>
    </source>
</evidence>
<dbReference type="PANTHER" id="PTHR11748:SF119">
    <property type="entry name" value="D-2-HYDROXYGLUTARATE DEHYDROGENASE"/>
    <property type="match status" value="1"/>
</dbReference>
<comment type="caution">
    <text evidence="9">The sequence shown here is derived from an EMBL/GenBank/DDBJ whole genome shotgun (WGS) entry which is preliminary data.</text>
</comment>
<name>A0ABW0P7L2_9HYPH</name>
<keyword evidence="4" id="KW-0274">FAD</keyword>
<dbReference type="Gene3D" id="1.10.1060.10">
    <property type="entry name" value="Alpha-helical ferredoxin"/>
    <property type="match status" value="1"/>
</dbReference>
<dbReference type="RefSeq" id="WP_377817852.1">
    <property type="nucleotide sequence ID" value="NZ_JBHSLU010000104.1"/>
</dbReference>
<dbReference type="InterPro" id="IPR009051">
    <property type="entry name" value="Helical_ferredxn"/>
</dbReference>
<keyword evidence="10" id="KW-1185">Reference proteome</keyword>
<evidence type="ECO:0000256" key="3">
    <source>
        <dbReference type="ARBA" id="ARBA00022723"/>
    </source>
</evidence>
<evidence type="ECO:0000256" key="6">
    <source>
        <dbReference type="ARBA" id="ARBA00023004"/>
    </source>
</evidence>
<dbReference type="Proteomes" id="UP001596060">
    <property type="component" value="Unassembled WGS sequence"/>
</dbReference>
<dbReference type="PANTHER" id="PTHR11748">
    <property type="entry name" value="D-LACTATE DEHYDROGENASE"/>
    <property type="match status" value="1"/>
</dbReference>
<evidence type="ECO:0000313" key="9">
    <source>
        <dbReference type="EMBL" id="MFC5508625.1"/>
    </source>
</evidence>
<dbReference type="SUPFAM" id="SSF55103">
    <property type="entry name" value="FAD-linked oxidases, C-terminal domain"/>
    <property type="match status" value="1"/>
</dbReference>
<dbReference type="EMBL" id="JBHSLU010000104">
    <property type="protein sequence ID" value="MFC5508625.1"/>
    <property type="molecule type" value="Genomic_DNA"/>
</dbReference>
<sequence length="809" mass="89547">MVLSDGSDHRAQRLTATELNRVLEGEGLANDIYREVLRVVTQHASLIDETFPSMNRGLTGYNLKNVRRDDGFDLAFLLAGSEGTLAFTKSITLRLIPRPKLRALVVARYGSFDAALRDVRNLLAAEPSAIEILDDKVLAVARTDVIWSGIESVLGQTGSPGGMVVAGLNFIEFVSDDPQELRRRTDAAESLLRKSAHPASDWTVVHDPSVIAQLWTLREKSVGLLGRMPGSRQGTAFVEDTAVPPERLADYVADFRAVLDRHGLSYGMFGHADVGCLHVRPALDMTRPEDAALIRPISDEVAALTKAYSGLLWGEHGRGYRGEYSPFFFGPILYAELCRIKAVFDPQNILNPGKLTSPNGRVAIDRIDTVPFRGEFDKLLDLEHRQDFGRAVACNGNAACHTWDVSDAMCPSYKATRDRVQSPKGRATLLRTWAQLKSREGRGEAVGSELAEIERQTKLSLDTCLSCKACASQCPVRVDIPDMKSRFLAAYYRARTRPARDRFLAHLEGMIGIARRLPLASNTFLRSSIVKTIVSRVVGLVDLPEFSTSAPIKRRIVTPEKIALLPDKERARTVIVLQDSFLGSFDTEVIEAACRLLERFGFRVGITPFAVTGKAQDVLGMRDRFLNTATRFVRLRNAYTSIGVPIVSLDAATGLLFEQEYARCIPLGDAPAPVQGIERFLADAIEAGRIKRETVQVMKRFRILLHCTERTARPETAAAWQRIFSHFGMDVTSPSVGCCGMAGLFGHQVEHLGMSRQLFEMSWKDHFVPGTEDYVLTTGFSCRCQVKRLAGLRPRHPVEAILACLESHV</sequence>
<organism evidence="9 10">
    <name type="scientific">Bosea massiliensis</name>
    <dbReference type="NCBI Taxonomy" id="151419"/>
    <lineage>
        <taxon>Bacteria</taxon>
        <taxon>Pseudomonadati</taxon>
        <taxon>Pseudomonadota</taxon>
        <taxon>Alphaproteobacteria</taxon>
        <taxon>Hyphomicrobiales</taxon>
        <taxon>Boseaceae</taxon>
        <taxon>Bosea</taxon>
    </lineage>
</organism>
<keyword evidence="7" id="KW-0411">Iron-sulfur</keyword>
<evidence type="ECO:0000313" key="10">
    <source>
        <dbReference type="Proteomes" id="UP001596060"/>
    </source>
</evidence>
<keyword evidence="3" id="KW-0479">Metal-binding</keyword>
<evidence type="ECO:0000256" key="1">
    <source>
        <dbReference type="ARBA" id="ARBA00001974"/>
    </source>
</evidence>
<dbReference type="Pfam" id="PF02913">
    <property type="entry name" value="FAD-oxidase_C"/>
    <property type="match status" value="1"/>
</dbReference>
<evidence type="ECO:0000259" key="8">
    <source>
        <dbReference type="PROSITE" id="PS51379"/>
    </source>
</evidence>
<comment type="cofactor">
    <cofactor evidence="1">
        <name>FAD</name>
        <dbReference type="ChEBI" id="CHEBI:57692"/>
    </cofactor>
</comment>
<dbReference type="PROSITE" id="PS00198">
    <property type="entry name" value="4FE4S_FER_1"/>
    <property type="match status" value="1"/>
</dbReference>
<keyword evidence="5" id="KW-0560">Oxidoreductase</keyword>
<dbReference type="InterPro" id="IPR016171">
    <property type="entry name" value="Vanillyl_alc_oxidase_C-sub2"/>
</dbReference>
<dbReference type="InterPro" id="IPR004113">
    <property type="entry name" value="FAD-bd_oxidored_4_C"/>
</dbReference>
<evidence type="ECO:0000256" key="7">
    <source>
        <dbReference type="ARBA" id="ARBA00023014"/>
    </source>
</evidence>
<accession>A0ABW0P7L2</accession>
<keyword evidence="2" id="KW-0285">Flavoprotein</keyword>